<dbReference type="SUPFAM" id="SSF53955">
    <property type="entry name" value="Lysozyme-like"/>
    <property type="match status" value="1"/>
</dbReference>
<evidence type="ECO:0000256" key="12">
    <source>
        <dbReference type="ARBA" id="ARBA00034000"/>
    </source>
</evidence>
<evidence type="ECO:0000256" key="5">
    <source>
        <dbReference type="ARBA" id="ARBA00022676"/>
    </source>
</evidence>
<dbReference type="FunFam" id="1.10.3810.10:FF:000001">
    <property type="entry name" value="Penicillin-binding protein 1A"/>
    <property type="match status" value="1"/>
</dbReference>
<dbReference type="InterPro" id="IPR036950">
    <property type="entry name" value="PBP_transglycosylase"/>
</dbReference>
<dbReference type="GO" id="GO:0009252">
    <property type="term" value="P:peptidoglycan biosynthetic process"/>
    <property type="evidence" value="ECO:0007669"/>
    <property type="project" value="UniProtKB-KW"/>
</dbReference>
<comment type="caution">
    <text evidence="17">The sequence shown here is derived from an EMBL/GenBank/DDBJ whole genome shotgun (WGS) entry which is preliminary data.</text>
</comment>
<dbReference type="InterPro" id="IPR001264">
    <property type="entry name" value="Glyco_trans_51"/>
</dbReference>
<evidence type="ECO:0000256" key="2">
    <source>
        <dbReference type="ARBA" id="ARBA00007739"/>
    </source>
</evidence>
<dbReference type="GO" id="GO:0008955">
    <property type="term" value="F:peptidoglycan glycosyltransferase activity"/>
    <property type="evidence" value="ECO:0007669"/>
    <property type="project" value="UniProtKB-EC"/>
</dbReference>
<reference evidence="17" key="1">
    <citation type="journal article" date="2014" name="Int. J. Syst. Evol. Microbiol.">
        <title>Complete genome sequence of Corynebacterium casei LMG S-19264T (=DSM 44701T), isolated from a smear-ripened cheese.</title>
        <authorList>
            <consortium name="US DOE Joint Genome Institute (JGI-PGF)"/>
            <person name="Walter F."/>
            <person name="Albersmeier A."/>
            <person name="Kalinowski J."/>
            <person name="Ruckert C."/>
        </authorList>
    </citation>
    <scope>NUCLEOTIDE SEQUENCE</scope>
    <source>
        <strain evidence="17">CGMCC 4.7398</strain>
    </source>
</reference>
<proteinExistence type="inferred from homology"/>
<dbReference type="GO" id="GO:0009002">
    <property type="term" value="F:serine-type D-Ala-D-Ala carboxypeptidase activity"/>
    <property type="evidence" value="ECO:0007669"/>
    <property type="project" value="UniProtKB-EC"/>
</dbReference>
<evidence type="ECO:0000256" key="7">
    <source>
        <dbReference type="ARBA" id="ARBA00022801"/>
    </source>
</evidence>
<evidence type="ECO:0000256" key="10">
    <source>
        <dbReference type="ARBA" id="ARBA00023268"/>
    </source>
</evidence>
<keyword evidence="7" id="KW-0378">Hydrolase</keyword>
<dbReference type="GO" id="GO:0030288">
    <property type="term" value="C:outer membrane-bounded periplasmic space"/>
    <property type="evidence" value="ECO:0007669"/>
    <property type="project" value="TreeGrafter"/>
</dbReference>
<keyword evidence="6" id="KW-0808">Transferase</keyword>
<evidence type="ECO:0000313" key="17">
    <source>
        <dbReference type="EMBL" id="GHH76853.1"/>
    </source>
</evidence>
<dbReference type="EMBL" id="BNAS01000005">
    <property type="protein sequence ID" value="GHH76853.1"/>
    <property type="molecule type" value="Genomic_DNA"/>
</dbReference>
<dbReference type="PANTHER" id="PTHR32282:SF33">
    <property type="entry name" value="PEPTIDOGLYCAN GLYCOSYLTRANSFERASE"/>
    <property type="match status" value="1"/>
</dbReference>
<feature type="domain" description="Glycosyl transferase family 51" evidence="16">
    <location>
        <begin position="86"/>
        <end position="272"/>
    </location>
</feature>
<evidence type="ECO:0000256" key="14">
    <source>
        <dbReference type="SAM" id="MobiDB-lite"/>
    </source>
</evidence>
<sequence length="798" mass="84594">MAMANPRVPRRITRTIPAAQLIGLLLAFVLTAGAGGVIAAGLVIPLAAGVDTTVDTGVEIFEEVPDELVPGPLSEQSQIYASDNKTKLATFYAQNRIVVPLDRVSDHMKNAVIAIEDERFFTHGGVDPEGISRAALQNFGGGDTQGASTLTQQYVKNVLIEEADRSGNTFGVLEAREDSLTRKLREAKLAIAIEKEMSKDEILQGYLNIAQFGVSVYGVETASQHYFDKSAKDLSVVEAATIAGITKAPSQFDPVENPKEAVVRRNLVIGKMWQLGYISTEERDEAMATKLSATLDVQPIEVGCDAAGGAASFCDYVIKEIMASPEFGETKTDRYDLLYRGGLRIVTTLDLKMQRAAEKTIVAAVPGDNGYDLEAAVTSVEPGTGQIKSMAQNIPYNARAESTPGTTAQNYSADYMHGNSRGFQVGSNFKPFVLAEWLRSGRQLYDPVSANGFSANETSFKADGCVHAFTNQNWGVSNVDGSASGTVSVLQGTFQSLNTVYARMSQQLDLCNVQKTAWDVGFRPMTSSMTHEGAGGIFRTIDKPEQRDIDVLASMTLGTQASTPINQASAYATFASGGTYCDPIAILEVKDTDGKKLKVPSADCRQTLEPNVASTVAFAMTKVFQSPPTWGTAWQLSPGLADGRPVAGKTGTTNDAMQSWFTGYTPNLSTSVWVGEASGNVPHMNVFLPAQTWYDSSPEAGPMYGGTIAAPTWRRYMDLAVADLPKVAFPAPDPNLVGKAPAPPKPEKDDKGGDDGGDSGDSGGDSGDGGDSGGDSGGDATTDGGDSGDNRGGNNGND</sequence>
<keyword evidence="4" id="KW-0645">Protease</keyword>
<organism evidence="17 18">
    <name type="scientific">Promicromonospora soli</name>
    <dbReference type="NCBI Taxonomy" id="2035533"/>
    <lineage>
        <taxon>Bacteria</taxon>
        <taxon>Bacillati</taxon>
        <taxon>Actinomycetota</taxon>
        <taxon>Actinomycetes</taxon>
        <taxon>Micrococcales</taxon>
        <taxon>Promicromonosporaceae</taxon>
        <taxon>Promicromonospora</taxon>
    </lineage>
</organism>
<comment type="similarity">
    <text evidence="2">In the N-terminal section; belongs to the glycosyltransferase 51 family.</text>
</comment>
<gene>
    <name evidence="17" type="ORF">GCM10017772_36530</name>
</gene>
<comment type="catalytic activity">
    <reaction evidence="13">
        <text>[GlcNAc-(1-&gt;4)-Mur2Ac(oyl-L-Ala-gamma-D-Glu-L-Lys-D-Ala-D-Ala)](n)-di-trans,octa-cis-undecaprenyl diphosphate + beta-D-GlcNAc-(1-&gt;4)-Mur2Ac(oyl-L-Ala-gamma-D-Glu-L-Lys-D-Ala-D-Ala)-di-trans,octa-cis-undecaprenyl diphosphate = [GlcNAc-(1-&gt;4)-Mur2Ac(oyl-L-Ala-gamma-D-Glu-L-Lys-D-Ala-D-Ala)](n+1)-di-trans,octa-cis-undecaprenyl diphosphate + di-trans,octa-cis-undecaprenyl diphosphate + H(+)</text>
        <dbReference type="Rhea" id="RHEA:23708"/>
        <dbReference type="Rhea" id="RHEA-COMP:9602"/>
        <dbReference type="Rhea" id="RHEA-COMP:9603"/>
        <dbReference type="ChEBI" id="CHEBI:15378"/>
        <dbReference type="ChEBI" id="CHEBI:58405"/>
        <dbReference type="ChEBI" id="CHEBI:60033"/>
        <dbReference type="ChEBI" id="CHEBI:78435"/>
        <dbReference type="EC" id="2.4.99.28"/>
    </reaction>
</comment>
<dbReference type="PANTHER" id="PTHR32282">
    <property type="entry name" value="BINDING PROTEIN TRANSPEPTIDASE, PUTATIVE-RELATED"/>
    <property type="match status" value="1"/>
</dbReference>
<dbReference type="GO" id="GO:0008658">
    <property type="term" value="F:penicillin binding"/>
    <property type="evidence" value="ECO:0007669"/>
    <property type="project" value="InterPro"/>
</dbReference>
<dbReference type="InterPro" id="IPR050396">
    <property type="entry name" value="Glycosyltr_51/Transpeptidase"/>
</dbReference>
<dbReference type="GO" id="GO:0008360">
    <property type="term" value="P:regulation of cell shape"/>
    <property type="evidence" value="ECO:0007669"/>
    <property type="project" value="UniProtKB-KW"/>
</dbReference>
<evidence type="ECO:0000313" key="18">
    <source>
        <dbReference type="Proteomes" id="UP000627369"/>
    </source>
</evidence>
<evidence type="ECO:0000256" key="9">
    <source>
        <dbReference type="ARBA" id="ARBA00022984"/>
    </source>
</evidence>
<keyword evidence="5" id="KW-0328">Glycosyltransferase</keyword>
<dbReference type="RefSeq" id="WP_229872565.1">
    <property type="nucleotide sequence ID" value="NZ_BNAS01000005.1"/>
</dbReference>
<keyword evidence="10" id="KW-0511">Multifunctional enzyme</keyword>
<dbReference type="Proteomes" id="UP000627369">
    <property type="component" value="Unassembled WGS sequence"/>
</dbReference>
<accession>A0A919G2B7</accession>
<evidence type="ECO:0000256" key="11">
    <source>
        <dbReference type="ARBA" id="ARBA00023316"/>
    </source>
</evidence>
<dbReference type="AlphaFoldDB" id="A0A919G2B7"/>
<comment type="similarity">
    <text evidence="1">In the C-terminal section; belongs to the transpeptidase family.</text>
</comment>
<dbReference type="GO" id="GO:0071555">
    <property type="term" value="P:cell wall organization"/>
    <property type="evidence" value="ECO:0007669"/>
    <property type="project" value="UniProtKB-KW"/>
</dbReference>
<keyword evidence="9" id="KW-0573">Peptidoglycan synthesis</keyword>
<protein>
    <submittedName>
        <fullName evidence="17">Carboxypeptidase</fullName>
    </submittedName>
</protein>
<dbReference type="InterPro" id="IPR001460">
    <property type="entry name" value="PCN-bd_Tpept"/>
</dbReference>
<dbReference type="Gene3D" id="3.40.710.10">
    <property type="entry name" value="DD-peptidase/beta-lactamase superfamily"/>
    <property type="match status" value="1"/>
</dbReference>
<dbReference type="GO" id="GO:0006508">
    <property type="term" value="P:proteolysis"/>
    <property type="evidence" value="ECO:0007669"/>
    <property type="project" value="UniProtKB-KW"/>
</dbReference>
<name>A0A919G2B7_9MICO</name>
<keyword evidence="11" id="KW-0961">Cell wall biogenesis/degradation</keyword>
<feature type="compositionally biased region" description="Gly residues" evidence="14">
    <location>
        <begin position="759"/>
        <end position="777"/>
    </location>
</feature>
<comment type="catalytic activity">
    <reaction evidence="12">
        <text>Preferential cleavage: (Ac)2-L-Lys-D-Ala-|-D-Ala. Also transpeptidation of peptidyl-alanyl moieties that are N-acyl substituents of D-alanine.</text>
        <dbReference type="EC" id="3.4.16.4"/>
    </reaction>
</comment>
<evidence type="ECO:0000259" key="15">
    <source>
        <dbReference type="Pfam" id="PF00905"/>
    </source>
</evidence>
<feature type="compositionally biased region" description="Basic and acidic residues" evidence="14">
    <location>
        <begin position="745"/>
        <end position="754"/>
    </location>
</feature>
<keyword evidence="8" id="KW-0133">Cell shape</keyword>
<dbReference type="InterPro" id="IPR023346">
    <property type="entry name" value="Lysozyme-like_dom_sf"/>
</dbReference>
<evidence type="ECO:0000259" key="16">
    <source>
        <dbReference type="Pfam" id="PF00912"/>
    </source>
</evidence>
<evidence type="ECO:0000256" key="3">
    <source>
        <dbReference type="ARBA" id="ARBA00022645"/>
    </source>
</evidence>
<feature type="domain" description="Penicillin-binding protein transpeptidase" evidence="15">
    <location>
        <begin position="377"/>
        <end position="673"/>
    </location>
</feature>
<dbReference type="Pfam" id="PF00912">
    <property type="entry name" value="Transgly"/>
    <property type="match status" value="1"/>
</dbReference>
<evidence type="ECO:0000256" key="4">
    <source>
        <dbReference type="ARBA" id="ARBA00022670"/>
    </source>
</evidence>
<feature type="compositionally biased region" description="Gly residues" evidence="14">
    <location>
        <begin position="785"/>
        <end position="798"/>
    </location>
</feature>
<evidence type="ECO:0000256" key="1">
    <source>
        <dbReference type="ARBA" id="ARBA00007090"/>
    </source>
</evidence>
<keyword evidence="18" id="KW-1185">Reference proteome</keyword>
<feature type="region of interest" description="Disordered" evidence="14">
    <location>
        <begin position="729"/>
        <end position="798"/>
    </location>
</feature>
<dbReference type="SUPFAM" id="SSF56601">
    <property type="entry name" value="beta-lactamase/transpeptidase-like"/>
    <property type="match status" value="1"/>
</dbReference>
<dbReference type="InterPro" id="IPR012338">
    <property type="entry name" value="Beta-lactam/transpept-like"/>
</dbReference>
<evidence type="ECO:0000256" key="8">
    <source>
        <dbReference type="ARBA" id="ARBA00022960"/>
    </source>
</evidence>
<reference evidence="17" key="2">
    <citation type="submission" date="2020-09" db="EMBL/GenBank/DDBJ databases">
        <authorList>
            <person name="Sun Q."/>
            <person name="Zhou Y."/>
        </authorList>
    </citation>
    <scope>NUCLEOTIDE SEQUENCE</scope>
    <source>
        <strain evidence="17">CGMCC 4.7398</strain>
    </source>
</reference>
<dbReference type="Gene3D" id="1.10.3810.10">
    <property type="entry name" value="Biosynthetic peptidoglycan transglycosylase-like"/>
    <property type="match status" value="1"/>
</dbReference>
<evidence type="ECO:0000256" key="13">
    <source>
        <dbReference type="ARBA" id="ARBA00049902"/>
    </source>
</evidence>
<evidence type="ECO:0000256" key="6">
    <source>
        <dbReference type="ARBA" id="ARBA00022679"/>
    </source>
</evidence>
<keyword evidence="3 17" id="KW-0121">Carboxypeptidase</keyword>
<dbReference type="Pfam" id="PF00905">
    <property type="entry name" value="Transpeptidase"/>
    <property type="match status" value="1"/>
</dbReference>